<accession>A0ABN3KE20</accession>
<feature type="region of interest" description="Disordered" evidence="1">
    <location>
        <begin position="641"/>
        <end position="662"/>
    </location>
</feature>
<evidence type="ECO:0000259" key="2">
    <source>
        <dbReference type="Pfam" id="PF13569"/>
    </source>
</evidence>
<dbReference type="InterPro" id="IPR025406">
    <property type="entry name" value="DUF4132"/>
</dbReference>
<dbReference type="EMBL" id="BAAARW010000039">
    <property type="protein sequence ID" value="GAA2454186.1"/>
    <property type="molecule type" value="Genomic_DNA"/>
</dbReference>
<gene>
    <name evidence="3" type="ORF">GCM10010191_86290</name>
</gene>
<name>A0ABN3KE20_9ACTN</name>
<comment type="caution">
    <text evidence="3">The sequence shown here is derived from an EMBL/GenBank/DDBJ whole genome shotgun (WGS) entry which is preliminary data.</text>
</comment>
<evidence type="ECO:0000313" key="4">
    <source>
        <dbReference type="Proteomes" id="UP001501231"/>
    </source>
</evidence>
<evidence type="ECO:0000313" key="3">
    <source>
        <dbReference type="EMBL" id="GAA2454186.1"/>
    </source>
</evidence>
<dbReference type="RefSeq" id="WP_344597321.1">
    <property type="nucleotide sequence ID" value="NZ_BAAARW010000039.1"/>
</dbReference>
<keyword evidence="4" id="KW-1185">Reference proteome</keyword>
<organism evidence="3 4">
    <name type="scientific">Actinomadura vinacea</name>
    <dbReference type="NCBI Taxonomy" id="115336"/>
    <lineage>
        <taxon>Bacteria</taxon>
        <taxon>Bacillati</taxon>
        <taxon>Actinomycetota</taxon>
        <taxon>Actinomycetes</taxon>
        <taxon>Streptosporangiales</taxon>
        <taxon>Thermomonosporaceae</taxon>
        <taxon>Actinomadura</taxon>
    </lineage>
</organism>
<dbReference type="Pfam" id="PF13569">
    <property type="entry name" value="DUF4132"/>
    <property type="match status" value="1"/>
</dbReference>
<reference evidence="3 4" key="1">
    <citation type="journal article" date="2019" name="Int. J. Syst. Evol. Microbiol.">
        <title>The Global Catalogue of Microorganisms (GCM) 10K type strain sequencing project: providing services to taxonomists for standard genome sequencing and annotation.</title>
        <authorList>
            <consortium name="The Broad Institute Genomics Platform"/>
            <consortium name="The Broad Institute Genome Sequencing Center for Infectious Disease"/>
            <person name="Wu L."/>
            <person name="Ma J."/>
        </authorList>
    </citation>
    <scope>NUCLEOTIDE SEQUENCE [LARGE SCALE GENOMIC DNA]</scope>
    <source>
        <strain evidence="3 4">JCM 3325</strain>
    </source>
</reference>
<feature type="domain" description="DUF4132" evidence="2">
    <location>
        <begin position="647"/>
        <end position="825"/>
    </location>
</feature>
<dbReference type="Proteomes" id="UP001501231">
    <property type="component" value="Unassembled WGS sequence"/>
</dbReference>
<evidence type="ECO:0000256" key="1">
    <source>
        <dbReference type="SAM" id="MobiDB-lite"/>
    </source>
</evidence>
<proteinExistence type="predicted"/>
<protein>
    <recommendedName>
        <fullName evidence="2">DUF4132 domain-containing protein</fullName>
    </recommendedName>
</protein>
<sequence>MNERPMPAGVALPDEDALILPDAWRARIHPRRGGLPVPVAPVAAERADEPAARIGTCEEVVATLLEGAGTAAVPLLAHHLDRVEKDHREVLLAALSVIPSDAAFQTLVDRIGDAGIGTWLAAALGRFPARGLRLLAPVVDAGSANAERATDLVRRHAALAAAVLPGLPDNVQNTVGPLLEKADRVPDAPAKALPPILVAPPWTVRRTRPKQVVLNGLPRPAETSIAWEPGERERWAETADELDPRGGRWTDWEEAAHHFPSMHWYLQPRFLLHAPIEVARPLLSGWEPKYEWDSGDWARAAVARFELGMLPIALRMVEANVEGAAGALLPFRDGRVASLMARTLTRRKARRKHAVAWFERHGTAAVPHLLPAALGKAGAGRRDAEAALRLVASRHGTGAVPRAITGIARVHGDEAAAAIEALLTTDPLEILPAKMPVPGDWADPEELPQILLARRPRRALPAEAVRHLFTMLAISKPGEPYPGLDLVREACDRGSLAEFSWAVFQRWRRHGEMYGSPGKDEWALAQLGRLGDDETVRRLTPVIRSETRSGRTNAGLDALVDIGSDVALMHLHGIALKGRSRTLRARAQERVDRIAAERELTPERLADRLVPDFGLDADGGLTLDYGPRRFAVGFDERLMPQVKEEDGTPRKALPRPSASDDRDLASAAYQRFAALKKDVKAVAGDQILRLETALVTRRRWPAGEFRALFAEHPLVWHIARRLVWTIEGGGSFRIAEDRTFADVTDTVLDLPRSATVGIAHPLDLAGGPDAWAEVFADYEIVQPFEQLGRPVHTLRDEERAAGRLKRFEGLRLPTARTFGLREHIWRREQYGDGFQSVIWREAAPGRYVVIRLDPGVPVADAVDSVPEQRLEGVFVSDRKGLRAAPGPDARFGALDPVTASEILADLTRLTE</sequence>